<keyword evidence="1" id="KW-1185">Reference proteome</keyword>
<organism evidence="1 2">
    <name type="scientific">Romanomermis culicivorax</name>
    <name type="common">Nematode worm</name>
    <dbReference type="NCBI Taxonomy" id="13658"/>
    <lineage>
        <taxon>Eukaryota</taxon>
        <taxon>Metazoa</taxon>
        <taxon>Ecdysozoa</taxon>
        <taxon>Nematoda</taxon>
        <taxon>Enoplea</taxon>
        <taxon>Dorylaimia</taxon>
        <taxon>Mermithida</taxon>
        <taxon>Mermithoidea</taxon>
        <taxon>Mermithidae</taxon>
        <taxon>Romanomermis</taxon>
    </lineage>
</organism>
<accession>A0A915J817</accession>
<evidence type="ECO:0000313" key="2">
    <source>
        <dbReference type="WBParaSite" id="nRc.2.0.1.t21893-RA"/>
    </source>
</evidence>
<evidence type="ECO:0000313" key="1">
    <source>
        <dbReference type="Proteomes" id="UP000887565"/>
    </source>
</evidence>
<dbReference type="WBParaSite" id="nRc.2.0.1.t21893-RA">
    <property type="protein sequence ID" value="nRc.2.0.1.t21893-RA"/>
    <property type="gene ID" value="nRc.2.0.1.g21893"/>
</dbReference>
<proteinExistence type="predicted"/>
<sequence>MRAGNKVSDTCKKVTMVEFVFPSVLVLDNGSMTKQSKGRLFESFANGRRGENFVATFRKVSNEQLVEGHLLCITEATLDVGKECQLEGKETGK</sequence>
<reference evidence="2" key="1">
    <citation type="submission" date="2022-11" db="UniProtKB">
        <authorList>
            <consortium name="WormBaseParasite"/>
        </authorList>
    </citation>
    <scope>IDENTIFICATION</scope>
</reference>
<name>A0A915J817_ROMCU</name>
<protein>
    <submittedName>
        <fullName evidence="2">Uncharacterized protein</fullName>
    </submittedName>
</protein>
<dbReference type="AlphaFoldDB" id="A0A915J817"/>
<dbReference type="Proteomes" id="UP000887565">
    <property type="component" value="Unplaced"/>
</dbReference>